<name>A0A0R3RWQ0_9BILA</name>
<proteinExistence type="predicted"/>
<dbReference type="STRING" id="1147741.A0A0R3RWQ0"/>
<keyword evidence="1" id="KW-1185">Reference proteome</keyword>
<dbReference type="WBParaSite" id="EEL_0000660101-mRNA-1">
    <property type="protein sequence ID" value="EEL_0000660101-mRNA-1"/>
    <property type="gene ID" value="EEL_0000660101"/>
</dbReference>
<evidence type="ECO:0000313" key="1">
    <source>
        <dbReference type="Proteomes" id="UP000050640"/>
    </source>
</evidence>
<accession>A0A0R3RWQ0</accession>
<dbReference type="AlphaFoldDB" id="A0A0R3RWQ0"/>
<sequence>MNSQVVGKSMLLNDRIVHVNERSEFFRYEHFYVIYCNFYLLDKDEKNYLTPFDISLYSNSALTNLVVQRIFFRSYIVE</sequence>
<dbReference type="PANTHER" id="PTHR14095">
    <property type="entry name" value="PHOSPHATASE 2A REGULATORY SUBUNIT-RELATED"/>
    <property type="match status" value="1"/>
</dbReference>
<evidence type="ECO:0000313" key="2">
    <source>
        <dbReference type="WBParaSite" id="EEL_0000660101-mRNA-1"/>
    </source>
</evidence>
<dbReference type="Gene3D" id="1.10.238.10">
    <property type="entry name" value="EF-hand"/>
    <property type="match status" value="1"/>
</dbReference>
<dbReference type="PANTHER" id="PTHR14095:SF0">
    <property type="entry name" value="MIP22305P"/>
    <property type="match status" value="1"/>
</dbReference>
<dbReference type="GO" id="GO:0019888">
    <property type="term" value="F:protein phosphatase regulator activity"/>
    <property type="evidence" value="ECO:0007669"/>
    <property type="project" value="TreeGrafter"/>
</dbReference>
<protein>
    <submittedName>
        <fullName evidence="2">DUF223 domain-containing protein</fullName>
    </submittedName>
</protein>
<dbReference type="Proteomes" id="UP000050640">
    <property type="component" value="Unplaced"/>
</dbReference>
<organism evidence="1 2">
    <name type="scientific">Elaeophora elaphi</name>
    <dbReference type="NCBI Taxonomy" id="1147741"/>
    <lineage>
        <taxon>Eukaryota</taxon>
        <taxon>Metazoa</taxon>
        <taxon>Ecdysozoa</taxon>
        <taxon>Nematoda</taxon>
        <taxon>Chromadorea</taxon>
        <taxon>Rhabditida</taxon>
        <taxon>Spirurina</taxon>
        <taxon>Spiruromorpha</taxon>
        <taxon>Filarioidea</taxon>
        <taxon>Onchocercidae</taxon>
        <taxon>Elaeophora</taxon>
    </lineage>
</organism>
<reference evidence="2" key="1">
    <citation type="submission" date="2017-02" db="UniProtKB">
        <authorList>
            <consortium name="WormBaseParasite"/>
        </authorList>
    </citation>
    <scope>IDENTIFICATION</scope>
</reference>
<dbReference type="GO" id="GO:0000159">
    <property type="term" value="C:protein phosphatase type 2A complex"/>
    <property type="evidence" value="ECO:0007669"/>
    <property type="project" value="TreeGrafter"/>
</dbReference>